<dbReference type="SUPFAM" id="SSF47413">
    <property type="entry name" value="lambda repressor-like DNA-binding domains"/>
    <property type="match status" value="1"/>
</dbReference>
<evidence type="ECO:0000256" key="2">
    <source>
        <dbReference type="ARBA" id="ARBA00023125"/>
    </source>
</evidence>
<dbReference type="PANTHER" id="PTHR40661:SF3">
    <property type="entry name" value="FELS-1 PROPHAGE TRANSCRIPTIONAL REGULATOR"/>
    <property type="match status" value="1"/>
</dbReference>
<gene>
    <name evidence="5" type="ORF">ABRZ08_13030</name>
</gene>
<dbReference type="InterPro" id="IPR015927">
    <property type="entry name" value="Peptidase_S24_S26A/B/C"/>
</dbReference>
<dbReference type="Gene3D" id="1.10.260.40">
    <property type="entry name" value="lambda repressor-like DNA-binding domains"/>
    <property type="match status" value="1"/>
</dbReference>
<dbReference type="Gene3D" id="2.10.109.10">
    <property type="entry name" value="Umud Fragment, subunit A"/>
    <property type="match status" value="1"/>
</dbReference>
<sequence length="230" mass="25519">MVEYRDRLADAMERANVTVNELADALDTSYQAVKKVLDGKSGAFSAINNAKAAARLRVTSDWLALGAEPRDVADEGQPPEPKKANTDITIRQYDAAGSMGHGLDLPDQPGVIQNLRVSKEWLSKNIRAYSATKNLCVVTGFGDSMQPMFNPGDPLLVDLGVTSVEFDSVYFFRVENLGYVKRLQRIPTENGLVIRAISENKDAYDPFDITAKMDFQVIGRVLKVWRSQEF</sequence>
<proteinExistence type="predicted"/>
<dbReference type="SUPFAM" id="SSF51306">
    <property type="entry name" value="LexA/Signal peptidase"/>
    <property type="match status" value="1"/>
</dbReference>
<reference evidence="5" key="1">
    <citation type="submission" date="2024-05" db="EMBL/GenBank/DDBJ databases">
        <authorList>
            <person name="Luo Y.-C."/>
            <person name="Nicholds J."/>
            <person name="Mortimer T."/>
            <person name="Maboni G."/>
        </authorList>
    </citation>
    <scope>NUCLEOTIDE SEQUENCE</scope>
    <source>
        <strain evidence="5">140124</strain>
    </source>
</reference>
<dbReference type="CDD" id="cd00093">
    <property type="entry name" value="HTH_XRE"/>
    <property type="match status" value="1"/>
</dbReference>
<feature type="domain" description="HTH cro/C1-type" evidence="4">
    <location>
        <begin position="8"/>
        <end position="63"/>
    </location>
</feature>
<dbReference type="InterPro" id="IPR001387">
    <property type="entry name" value="Cro/C1-type_HTH"/>
</dbReference>
<keyword evidence="2" id="KW-0238">DNA-binding</keyword>
<organism evidence="5">
    <name type="scientific">Castellaniella ginsengisoli</name>
    <dbReference type="NCBI Taxonomy" id="546114"/>
    <lineage>
        <taxon>Bacteria</taxon>
        <taxon>Pseudomonadati</taxon>
        <taxon>Pseudomonadota</taxon>
        <taxon>Betaproteobacteria</taxon>
        <taxon>Burkholderiales</taxon>
        <taxon>Alcaligenaceae</taxon>
        <taxon>Castellaniella</taxon>
    </lineage>
</organism>
<dbReference type="Pfam" id="PF00717">
    <property type="entry name" value="Peptidase_S24"/>
    <property type="match status" value="1"/>
</dbReference>
<dbReference type="PANTHER" id="PTHR40661">
    <property type="match status" value="1"/>
</dbReference>
<dbReference type="GO" id="GO:0003677">
    <property type="term" value="F:DNA binding"/>
    <property type="evidence" value="ECO:0007669"/>
    <property type="project" value="UniProtKB-KW"/>
</dbReference>
<dbReference type="SMART" id="SM00530">
    <property type="entry name" value="HTH_XRE"/>
    <property type="match status" value="1"/>
</dbReference>
<dbReference type="EMBL" id="CP158268">
    <property type="protein sequence ID" value="XDJ85103.1"/>
    <property type="molecule type" value="Genomic_DNA"/>
</dbReference>
<dbReference type="CDD" id="cd06529">
    <property type="entry name" value="S24_LexA-like"/>
    <property type="match status" value="1"/>
</dbReference>
<dbReference type="InterPro" id="IPR010982">
    <property type="entry name" value="Lambda_DNA-bd_dom_sf"/>
</dbReference>
<evidence type="ECO:0000259" key="4">
    <source>
        <dbReference type="PROSITE" id="PS50943"/>
    </source>
</evidence>
<dbReference type="InterPro" id="IPR039418">
    <property type="entry name" value="LexA-like"/>
</dbReference>
<accession>A0AB39G601</accession>
<dbReference type="InterPro" id="IPR036286">
    <property type="entry name" value="LexA/Signal_pep-like_sf"/>
</dbReference>
<dbReference type="PROSITE" id="PS50943">
    <property type="entry name" value="HTH_CROC1"/>
    <property type="match status" value="1"/>
</dbReference>
<dbReference type="AlphaFoldDB" id="A0AB39G601"/>
<evidence type="ECO:0000313" key="5">
    <source>
        <dbReference type="EMBL" id="XDJ85103.1"/>
    </source>
</evidence>
<evidence type="ECO:0000256" key="3">
    <source>
        <dbReference type="ARBA" id="ARBA00023163"/>
    </source>
</evidence>
<dbReference type="RefSeq" id="WP_368641739.1">
    <property type="nucleotide sequence ID" value="NZ_CP158268.1"/>
</dbReference>
<name>A0AB39G601_9BURK</name>
<keyword evidence="1" id="KW-0805">Transcription regulation</keyword>
<evidence type="ECO:0000256" key="1">
    <source>
        <dbReference type="ARBA" id="ARBA00023015"/>
    </source>
</evidence>
<protein>
    <submittedName>
        <fullName evidence="5">S24 family peptidase</fullName>
    </submittedName>
</protein>
<keyword evidence="3" id="KW-0804">Transcription</keyword>